<evidence type="ECO:0000256" key="1">
    <source>
        <dbReference type="SAM" id="Phobius"/>
    </source>
</evidence>
<proteinExistence type="predicted"/>
<keyword evidence="1" id="KW-0812">Transmembrane</keyword>
<evidence type="ECO:0000313" key="2">
    <source>
        <dbReference type="EMBL" id="CAG6748775.1"/>
    </source>
</evidence>
<feature type="transmembrane region" description="Helical" evidence="1">
    <location>
        <begin position="12"/>
        <end position="36"/>
    </location>
</feature>
<organism evidence="2">
    <name type="scientific">Cacopsylla melanoneura</name>
    <dbReference type="NCBI Taxonomy" id="428564"/>
    <lineage>
        <taxon>Eukaryota</taxon>
        <taxon>Metazoa</taxon>
        <taxon>Ecdysozoa</taxon>
        <taxon>Arthropoda</taxon>
        <taxon>Hexapoda</taxon>
        <taxon>Insecta</taxon>
        <taxon>Pterygota</taxon>
        <taxon>Neoptera</taxon>
        <taxon>Paraneoptera</taxon>
        <taxon>Hemiptera</taxon>
        <taxon>Sternorrhyncha</taxon>
        <taxon>Psylloidea</taxon>
        <taxon>Psyllidae</taxon>
        <taxon>Psyllinae</taxon>
        <taxon>Cacopsylla</taxon>
    </lineage>
</organism>
<reference evidence="2" key="1">
    <citation type="submission" date="2021-05" db="EMBL/GenBank/DDBJ databases">
        <authorList>
            <person name="Alioto T."/>
            <person name="Alioto T."/>
            <person name="Gomez Garrido J."/>
        </authorList>
    </citation>
    <scope>NUCLEOTIDE SEQUENCE</scope>
</reference>
<dbReference type="EMBL" id="HBUF01520474">
    <property type="protein sequence ID" value="CAG6748771.1"/>
    <property type="molecule type" value="Transcribed_RNA"/>
</dbReference>
<dbReference type="EMBL" id="HBUF01520475">
    <property type="protein sequence ID" value="CAG6748773.1"/>
    <property type="molecule type" value="Transcribed_RNA"/>
</dbReference>
<sequence length="116" mass="13128">MYRFTPFTCFLLTIMNLVLAVFISSPYCLLVSWMLFMSFWRPSIESANTTVSSAYRRLFILSSFIEMPSSRSCSASLNMCSEYKLNSIGDNMQPCLTPLRISTSSVCSLSILRMAV</sequence>
<keyword evidence="1" id="KW-0472">Membrane</keyword>
<dbReference type="EMBL" id="HBUF01520477">
    <property type="protein sequence ID" value="CAG6748777.1"/>
    <property type="molecule type" value="Transcribed_RNA"/>
</dbReference>
<keyword evidence="1" id="KW-1133">Transmembrane helix</keyword>
<name>A0A8D8ZJB0_9HEMI</name>
<dbReference type="EMBL" id="HBUF01520476">
    <property type="protein sequence ID" value="CAG6748775.1"/>
    <property type="molecule type" value="Transcribed_RNA"/>
</dbReference>
<dbReference type="AlphaFoldDB" id="A0A8D8ZJB0"/>
<accession>A0A8D8ZJB0</accession>
<protein>
    <submittedName>
        <fullName evidence="2">Uncharacterized protein</fullName>
    </submittedName>
</protein>